<evidence type="ECO:0000313" key="5">
    <source>
        <dbReference type="Proteomes" id="UP001279553"/>
    </source>
</evidence>
<keyword evidence="5" id="KW-1185">Reference proteome</keyword>
<organism evidence="4 5">
    <name type="scientific">Acidiphilium acidophilum</name>
    <name type="common">Thiobacillus acidophilus</name>
    <dbReference type="NCBI Taxonomy" id="76588"/>
    <lineage>
        <taxon>Bacteria</taxon>
        <taxon>Pseudomonadati</taxon>
        <taxon>Pseudomonadota</taxon>
        <taxon>Alphaproteobacteria</taxon>
        <taxon>Acetobacterales</taxon>
        <taxon>Acidocellaceae</taxon>
        <taxon>Acidiphilium</taxon>
    </lineage>
</organism>
<accession>A0AAW9DND9</accession>
<dbReference type="Pfam" id="PF02195">
    <property type="entry name" value="ParB_N"/>
    <property type="match status" value="1"/>
</dbReference>
<feature type="region of interest" description="Disordered" evidence="2">
    <location>
        <begin position="532"/>
        <end position="563"/>
    </location>
</feature>
<proteinExistence type="inferred from homology"/>
<dbReference type="EMBL" id="JAWXYB010000018">
    <property type="protein sequence ID" value="MDX5930426.1"/>
    <property type="molecule type" value="Genomic_DNA"/>
</dbReference>
<dbReference type="SUPFAM" id="SSF109709">
    <property type="entry name" value="KorB DNA-binding domain-like"/>
    <property type="match status" value="1"/>
</dbReference>
<dbReference type="GO" id="GO:0003677">
    <property type="term" value="F:DNA binding"/>
    <property type="evidence" value="ECO:0007669"/>
    <property type="project" value="InterPro"/>
</dbReference>
<dbReference type="GO" id="GO:0007059">
    <property type="term" value="P:chromosome segregation"/>
    <property type="evidence" value="ECO:0007669"/>
    <property type="project" value="TreeGrafter"/>
</dbReference>
<dbReference type="Gene3D" id="1.10.10.2830">
    <property type="match status" value="1"/>
</dbReference>
<dbReference type="InterPro" id="IPR003115">
    <property type="entry name" value="ParB_N"/>
</dbReference>
<comment type="caution">
    <text evidence="4">The sequence shown here is derived from an EMBL/GenBank/DDBJ whole genome shotgun (WGS) entry which is preliminary data.</text>
</comment>
<feature type="compositionally biased region" description="Acidic residues" evidence="2">
    <location>
        <begin position="540"/>
        <end position="563"/>
    </location>
</feature>
<gene>
    <name evidence="4" type="ORF">SIL87_06580</name>
</gene>
<dbReference type="RefSeq" id="WP_319613374.1">
    <property type="nucleotide sequence ID" value="NZ_JAWXYB010000018.1"/>
</dbReference>
<dbReference type="InterPro" id="IPR004437">
    <property type="entry name" value="ParB/RepB/Spo0J"/>
</dbReference>
<feature type="region of interest" description="Disordered" evidence="2">
    <location>
        <begin position="265"/>
        <end position="285"/>
    </location>
</feature>
<evidence type="ECO:0000259" key="3">
    <source>
        <dbReference type="SMART" id="SM00470"/>
    </source>
</evidence>
<dbReference type="PANTHER" id="PTHR33375">
    <property type="entry name" value="CHROMOSOME-PARTITIONING PROTEIN PARB-RELATED"/>
    <property type="match status" value="1"/>
</dbReference>
<protein>
    <submittedName>
        <fullName evidence="4">ParB/RepB/Spo0J family partition protein</fullName>
    </submittedName>
</protein>
<dbReference type="GO" id="GO:0005694">
    <property type="term" value="C:chromosome"/>
    <property type="evidence" value="ECO:0007669"/>
    <property type="project" value="TreeGrafter"/>
</dbReference>
<comment type="similarity">
    <text evidence="1">Belongs to the ParB family.</text>
</comment>
<evidence type="ECO:0000313" key="4">
    <source>
        <dbReference type="EMBL" id="MDX5930426.1"/>
    </source>
</evidence>
<dbReference type="InterPro" id="IPR036086">
    <property type="entry name" value="ParB/Sulfiredoxin_sf"/>
</dbReference>
<sequence length="563" mass="61759">MELRKIDPSILKEDPHNPRQSPVIPALEDQLYANIKAVGLIQPPIFKEKNGEFLIVAGARRVRACIRAGLTEIDALYTEHDDRTTMMHSFAENVVRAGLGTVDTWRYIEAMAGADWNEEAIAVSLNIPPRTIRRLRLCGSIHPAVLDQMAKGDEPNESQLRTIASALKEDQAEAWKKHKPKKNERTSWWDYSRALDQRRLYARDAAFDDTLAKAHGIVWLEDLFAEGDQDNRYTTQVDDYLGAQHEHMSNTMPKKGVILTLDSSGDPKLPPKAERNYGPPRKGDILGHYVSDRTGKIEVIAYRMPEEQAKSKAAGKKGETNAIAAPIEGIAVKTRAPVTQAGMSMIGDFRTAALHKAFAEDEIDDLTLIGLLVLAVCGNNVDVRTGIDDEVLRVRGRDILAARIAADGVLTADPETLRQTARDALRIGLSLRDTTYGGNSGMVARVAGVAVNADRHLPTMGTEEFMACLSKNEMEAVGSANGVLPRQTGKATRAAVIERLKNETYVYPPARFALNKDESEVLADRAKSAGRFAHSLGNDGDGDAQAETDLDTPPWDEPEAEAA</sequence>
<dbReference type="AlphaFoldDB" id="A0AAW9DND9"/>
<feature type="domain" description="ParB-like N-terminal" evidence="3">
    <location>
        <begin position="4"/>
        <end position="94"/>
    </location>
</feature>
<dbReference type="Proteomes" id="UP001279553">
    <property type="component" value="Unassembled WGS sequence"/>
</dbReference>
<feature type="compositionally biased region" description="Basic and acidic residues" evidence="2">
    <location>
        <begin position="269"/>
        <end position="285"/>
    </location>
</feature>
<evidence type="ECO:0000256" key="2">
    <source>
        <dbReference type="SAM" id="MobiDB-lite"/>
    </source>
</evidence>
<dbReference type="Gene3D" id="3.90.1530.30">
    <property type="match status" value="1"/>
</dbReference>
<dbReference type="NCBIfam" id="TIGR00180">
    <property type="entry name" value="parB_part"/>
    <property type="match status" value="1"/>
</dbReference>
<reference evidence="4 5" key="1">
    <citation type="submission" date="2023-11" db="EMBL/GenBank/DDBJ databases">
        <title>MicrobeMod: A computational toolkit for identifying prokaryotic methylation and restriction-modification with nanopore sequencing.</title>
        <authorList>
            <person name="Crits-Christoph A."/>
            <person name="Kang S.C."/>
            <person name="Lee H."/>
            <person name="Ostrov N."/>
        </authorList>
    </citation>
    <scope>NUCLEOTIDE SEQUENCE [LARGE SCALE GENOMIC DNA]</scope>
    <source>
        <strain evidence="4 5">DSMZ 700</strain>
    </source>
</reference>
<dbReference type="SMART" id="SM00470">
    <property type="entry name" value="ParB"/>
    <property type="match status" value="1"/>
</dbReference>
<name>A0AAW9DND9_ACIAO</name>
<dbReference type="PANTHER" id="PTHR33375:SF1">
    <property type="entry name" value="CHROMOSOME-PARTITIONING PROTEIN PARB-RELATED"/>
    <property type="match status" value="1"/>
</dbReference>
<dbReference type="InterPro" id="IPR050336">
    <property type="entry name" value="Chromosome_partition/occlusion"/>
</dbReference>
<dbReference type="SUPFAM" id="SSF110849">
    <property type="entry name" value="ParB/Sulfiredoxin"/>
    <property type="match status" value="1"/>
</dbReference>
<evidence type="ECO:0000256" key="1">
    <source>
        <dbReference type="ARBA" id="ARBA00006295"/>
    </source>
</evidence>